<comment type="subcellular location">
    <subcellularLocation>
        <location evidence="1">Cell outer membrane</location>
    </subcellularLocation>
</comment>
<dbReference type="EMBL" id="CADCVX010000224">
    <property type="protein sequence ID" value="CAA9499941.1"/>
    <property type="molecule type" value="Genomic_DNA"/>
</dbReference>
<keyword evidence="3" id="KW-0998">Cell outer membrane</keyword>
<dbReference type="SUPFAM" id="SSF56935">
    <property type="entry name" value="Porins"/>
    <property type="match status" value="1"/>
</dbReference>
<dbReference type="AlphaFoldDB" id="A0A6J4SPU3"/>
<proteinExistence type="predicted"/>
<reference evidence="4" key="1">
    <citation type="submission" date="2020-02" db="EMBL/GenBank/DDBJ databases">
        <authorList>
            <person name="Meier V. D."/>
        </authorList>
    </citation>
    <scope>NUCLEOTIDE SEQUENCE</scope>
    <source>
        <strain evidence="4">AVDCRST_MAG91</strain>
    </source>
</reference>
<dbReference type="InterPro" id="IPR036942">
    <property type="entry name" value="Beta-barrel_TonB_sf"/>
</dbReference>
<evidence type="ECO:0000256" key="2">
    <source>
        <dbReference type="ARBA" id="ARBA00023136"/>
    </source>
</evidence>
<feature type="non-terminal residue" evidence="4">
    <location>
        <position position="1"/>
    </location>
</feature>
<gene>
    <name evidence="4" type="ORF">AVDCRST_MAG91-997</name>
</gene>
<keyword evidence="4" id="KW-0675">Receptor</keyword>
<evidence type="ECO:0000256" key="3">
    <source>
        <dbReference type="ARBA" id="ARBA00023237"/>
    </source>
</evidence>
<keyword evidence="2" id="KW-0472">Membrane</keyword>
<sequence length="192" mass="21468">EGAKSYGIEAELTANLTDDDRLQFAGTLQKTELKDLVSVDGRFDNAGDLTAQRQLRGNELAHAPRFSATASYEHDFNLANGGRITPRATVHFETRSYLTFFNGDRTNRVNAAGQSVFYGRDFDQQDAYTKTDLAIRYEAPENQYLLEAFVQNLENSRIRTGAGTFGPTRYAPVFLSTLQPPRTWGVRARAAF</sequence>
<dbReference type="GO" id="GO:0009279">
    <property type="term" value="C:cell outer membrane"/>
    <property type="evidence" value="ECO:0007669"/>
    <property type="project" value="UniProtKB-SubCell"/>
</dbReference>
<dbReference type="Gene3D" id="2.40.170.20">
    <property type="entry name" value="TonB-dependent receptor, beta-barrel domain"/>
    <property type="match status" value="1"/>
</dbReference>
<evidence type="ECO:0000256" key="1">
    <source>
        <dbReference type="ARBA" id="ARBA00004442"/>
    </source>
</evidence>
<organism evidence="4">
    <name type="scientific">uncultured Sphingomonadaceae bacterium</name>
    <dbReference type="NCBI Taxonomy" id="169976"/>
    <lineage>
        <taxon>Bacteria</taxon>
        <taxon>Pseudomonadati</taxon>
        <taxon>Pseudomonadota</taxon>
        <taxon>Alphaproteobacteria</taxon>
        <taxon>Sphingomonadales</taxon>
        <taxon>Sphingomonadaceae</taxon>
        <taxon>environmental samples</taxon>
    </lineage>
</organism>
<protein>
    <submittedName>
        <fullName evidence="4">TonB-dependent receptor</fullName>
    </submittedName>
</protein>
<name>A0A6J4SPU3_9SPHN</name>
<evidence type="ECO:0000313" key="4">
    <source>
        <dbReference type="EMBL" id="CAA9499941.1"/>
    </source>
</evidence>
<accession>A0A6J4SPU3</accession>